<sequence>MSILMKKTISPPHMITLLMLTFIFALSGCKTLPPSTEMDSPEKIIEKTMSVLPAKDEEPEKPSLDISGVWHGELEVGSLALLMEFSFSQIVQDQTTWMAVLNIPQQMAYEIPITRTEFDGTYLFLDMTTIQATYSATVEETDEEIVISGTYTQGASLPLVLRKKEATSTPLRKHQEPIPPYPYVSEEISITTQEDFLLGATITRPDDGLKHPAVILISGSGQQDRDETIFGHKPFKVIADSLTRSGFIVVRADDRGVGTSGGGATLSQATTRDFARDAEAILDHTLSLESVDSSAVGLIGHSEGALITVMVAARRQDVAFIILLNGPGIIGKDLILAQSREIMKAQGFPEATIMAASEINNAIYSTAVDPSLSQKEKADSIRHRLLAVGMGEDEADAQIATLLSPWYVTFLSLDPQDYLPEISIPVFIVSGGKDIQVPSSLNVTALNDGLLKSRATVSIGIYPEMNHILQPATTGLPMEYPLLETTVLPDLLDDMASWLGSITN</sequence>
<dbReference type="Pfam" id="PF12146">
    <property type="entry name" value="Hydrolase_4"/>
    <property type="match status" value="1"/>
</dbReference>
<dbReference type="PANTHER" id="PTHR43265">
    <property type="entry name" value="ESTERASE ESTD"/>
    <property type="match status" value="1"/>
</dbReference>
<dbReference type="AlphaFoldDB" id="F4GKE9"/>
<dbReference type="InterPro" id="IPR029058">
    <property type="entry name" value="AB_hydrolase_fold"/>
</dbReference>
<reference evidence="3" key="1">
    <citation type="submission" date="2011-04" db="EMBL/GenBank/DDBJ databases">
        <title>The complete genome of Spirochaeta coccoides DSM 17374.</title>
        <authorList>
            <person name="Lucas S."/>
            <person name="Copeland A."/>
            <person name="Lapidus A."/>
            <person name="Bruce D."/>
            <person name="Goodwin L."/>
            <person name="Pitluck S."/>
            <person name="Peters L."/>
            <person name="Kyrpides N."/>
            <person name="Mavromatis K."/>
            <person name="Pagani I."/>
            <person name="Ivanova N."/>
            <person name="Ovchinnikova G."/>
            <person name="Lu M."/>
            <person name="Detter J.C."/>
            <person name="Tapia R."/>
            <person name="Han C."/>
            <person name="Land M."/>
            <person name="Hauser L."/>
            <person name="Markowitz V."/>
            <person name="Cheng J.-F."/>
            <person name="Hugenholtz P."/>
            <person name="Woyke T."/>
            <person name="Wu D."/>
            <person name="Spring S."/>
            <person name="Schroeder M."/>
            <person name="Brambilla E."/>
            <person name="Klenk H.-P."/>
            <person name="Eisen J.A."/>
        </authorList>
    </citation>
    <scope>NUCLEOTIDE SEQUENCE [LARGE SCALE GENOMIC DNA]</scope>
    <source>
        <strain evidence="3">ATCC BAA-1237 / DSM 17374 / SPN1</strain>
    </source>
</reference>
<evidence type="ECO:0000313" key="2">
    <source>
        <dbReference type="EMBL" id="AEC02832.1"/>
    </source>
</evidence>
<gene>
    <name evidence="2" type="ordered locus">Spico_1634</name>
</gene>
<dbReference type="HOGENOM" id="CLU_033707_2_0_12"/>
<dbReference type="OrthoDB" id="9809549at2"/>
<dbReference type="KEGG" id="scc:Spico_1634"/>
<dbReference type="PROSITE" id="PS51257">
    <property type="entry name" value="PROKAR_LIPOPROTEIN"/>
    <property type="match status" value="1"/>
</dbReference>
<organism evidence="2 3">
    <name type="scientific">Parasphaerochaeta coccoides (strain ATCC BAA-1237 / DSM 17374 / SPN1)</name>
    <name type="common">Sphaerochaeta coccoides</name>
    <dbReference type="NCBI Taxonomy" id="760011"/>
    <lineage>
        <taxon>Bacteria</taxon>
        <taxon>Pseudomonadati</taxon>
        <taxon>Spirochaetota</taxon>
        <taxon>Spirochaetia</taxon>
        <taxon>Spirochaetales</taxon>
        <taxon>Sphaerochaetaceae</taxon>
        <taxon>Parasphaerochaeta</taxon>
    </lineage>
</organism>
<accession>F4GKE9</accession>
<name>F4GKE9_PARC1</name>
<evidence type="ECO:0000259" key="1">
    <source>
        <dbReference type="Pfam" id="PF12146"/>
    </source>
</evidence>
<keyword evidence="2" id="KW-0378">Hydrolase</keyword>
<keyword evidence="3" id="KW-1185">Reference proteome</keyword>
<dbReference type="GO" id="GO:0052689">
    <property type="term" value="F:carboxylic ester hydrolase activity"/>
    <property type="evidence" value="ECO:0007669"/>
    <property type="project" value="TreeGrafter"/>
</dbReference>
<dbReference type="EMBL" id="CP002659">
    <property type="protein sequence ID" value="AEC02832.1"/>
    <property type="molecule type" value="Genomic_DNA"/>
</dbReference>
<proteinExistence type="predicted"/>
<evidence type="ECO:0000313" key="3">
    <source>
        <dbReference type="Proteomes" id="UP000007939"/>
    </source>
</evidence>
<dbReference type="Gene3D" id="3.40.50.1820">
    <property type="entry name" value="alpha/beta hydrolase"/>
    <property type="match status" value="1"/>
</dbReference>
<dbReference type="eggNOG" id="COG1073">
    <property type="taxonomic scope" value="Bacteria"/>
</dbReference>
<reference evidence="2 3" key="2">
    <citation type="journal article" date="2012" name="Stand. Genomic Sci.">
        <title>Complete genome sequence of the termite hindgut bacterium Spirochaeta coccoides type strain (SPN1(T)), reclassification in the genus Sphaerochaeta as Sphaerochaeta coccoides comb. nov. and emendations of the family Spirochaetaceae and the genus Sphaerochaeta.</title>
        <authorList>
            <person name="Abt B."/>
            <person name="Han C."/>
            <person name="Scheuner C."/>
            <person name="Lu M."/>
            <person name="Lapidus A."/>
            <person name="Nolan M."/>
            <person name="Lucas S."/>
            <person name="Hammon N."/>
            <person name="Deshpande S."/>
            <person name="Cheng J.F."/>
            <person name="Tapia R."/>
            <person name="Goodwin L.A."/>
            <person name="Pitluck S."/>
            <person name="Liolios K."/>
            <person name="Pagani I."/>
            <person name="Ivanova N."/>
            <person name="Mavromatis K."/>
            <person name="Mikhailova N."/>
            <person name="Huntemann M."/>
            <person name="Pati A."/>
            <person name="Chen A."/>
            <person name="Palaniappan K."/>
            <person name="Land M."/>
            <person name="Hauser L."/>
            <person name="Brambilla E.M."/>
            <person name="Rohde M."/>
            <person name="Spring S."/>
            <person name="Gronow S."/>
            <person name="Goker M."/>
            <person name="Woyke T."/>
            <person name="Bristow J."/>
            <person name="Eisen J.A."/>
            <person name="Markowitz V."/>
            <person name="Hugenholtz P."/>
            <person name="Kyrpides N.C."/>
            <person name="Klenk H.P."/>
            <person name="Detter J.C."/>
        </authorList>
    </citation>
    <scope>NUCLEOTIDE SEQUENCE [LARGE SCALE GENOMIC DNA]</scope>
    <source>
        <strain evidence="3">ATCC BAA-1237 / DSM 17374 / SPN1</strain>
    </source>
</reference>
<dbReference type="SUPFAM" id="SSF53474">
    <property type="entry name" value="alpha/beta-Hydrolases"/>
    <property type="match status" value="1"/>
</dbReference>
<dbReference type="InterPro" id="IPR022742">
    <property type="entry name" value="Hydrolase_4"/>
</dbReference>
<protein>
    <submittedName>
        <fullName evidence="2">Alpha/beta hydrolase fold protein</fullName>
    </submittedName>
</protein>
<dbReference type="STRING" id="760011.Spico_1634"/>
<dbReference type="InterPro" id="IPR053145">
    <property type="entry name" value="AB_hydrolase_Est10"/>
</dbReference>
<feature type="domain" description="Serine aminopeptidase S33" evidence="1">
    <location>
        <begin position="237"/>
        <end position="467"/>
    </location>
</feature>
<dbReference type="Proteomes" id="UP000007939">
    <property type="component" value="Chromosome"/>
</dbReference>
<dbReference type="PANTHER" id="PTHR43265:SF1">
    <property type="entry name" value="ESTERASE ESTD"/>
    <property type="match status" value="1"/>
</dbReference>